<comment type="caution">
    <text evidence="4">The sequence shown here is derived from an EMBL/GenBank/DDBJ whole genome shotgun (WGS) entry which is preliminary data.</text>
</comment>
<name>A0A565BVY7_9BRAS</name>
<comment type="similarity">
    <text evidence="1 2">Belongs to the glutamine synthetase family.</text>
</comment>
<accession>A0A565BVY7</accession>
<dbReference type="InterPro" id="IPR036651">
    <property type="entry name" value="Gln_synt_N_sf"/>
</dbReference>
<evidence type="ECO:0000256" key="1">
    <source>
        <dbReference type="PROSITE-ProRule" id="PRU01331"/>
    </source>
</evidence>
<proteinExistence type="inferred from homology"/>
<dbReference type="InterPro" id="IPR006680">
    <property type="entry name" value="Amidohydro-rel"/>
</dbReference>
<dbReference type="GO" id="GO:0016787">
    <property type="term" value="F:hydrolase activity"/>
    <property type="evidence" value="ECO:0007669"/>
    <property type="project" value="InterPro"/>
</dbReference>
<dbReference type="Pfam" id="PF04909">
    <property type="entry name" value="Amidohydro_2"/>
    <property type="match status" value="1"/>
</dbReference>
<protein>
    <recommendedName>
        <fullName evidence="3">GS catalytic domain-containing protein</fullName>
    </recommendedName>
</protein>
<organism evidence="4 5">
    <name type="scientific">Arabis nemorensis</name>
    <dbReference type="NCBI Taxonomy" id="586526"/>
    <lineage>
        <taxon>Eukaryota</taxon>
        <taxon>Viridiplantae</taxon>
        <taxon>Streptophyta</taxon>
        <taxon>Embryophyta</taxon>
        <taxon>Tracheophyta</taxon>
        <taxon>Spermatophyta</taxon>
        <taxon>Magnoliopsida</taxon>
        <taxon>eudicotyledons</taxon>
        <taxon>Gunneridae</taxon>
        <taxon>Pentapetalae</taxon>
        <taxon>rosids</taxon>
        <taxon>malvids</taxon>
        <taxon>Brassicales</taxon>
        <taxon>Brassicaceae</taxon>
        <taxon>Arabideae</taxon>
        <taxon>Arabis</taxon>
    </lineage>
</organism>
<evidence type="ECO:0000313" key="4">
    <source>
        <dbReference type="EMBL" id="VVB05554.1"/>
    </source>
</evidence>
<dbReference type="InterPro" id="IPR014746">
    <property type="entry name" value="Gln_synth/guanido_kin_cat_dom"/>
</dbReference>
<dbReference type="AlphaFoldDB" id="A0A565BVY7"/>
<dbReference type="FunFam" id="3.20.20.140:FF:000046">
    <property type="entry name" value="Glutamate-ammonia ligase"/>
    <property type="match status" value="1"/>
</dbReference>
<dbReference type="GO" id="GO:0006542">
    <property type="term" value="P:glutamine biosynthetic process"/>
    <property type="evidence" value="ECO:0007669"/>
    <property type="project" value="InterPro"/>
</dbReference>
<dbReference type="PANTHER" id="PTHR43383:SF2">
    <property type="entry name" value="AMIDOHYDROLASE 2 FAMILY PROTEIN"/>
    <property type="match status" value="1"/>
</dbReference>
<evidence type="ECO:0000256" key="2">
    <source>
        <dbReference type="RuleBase" id="RU000384"/>
    </source>
</evidence>
<dbReference type="FunFam" id="3.10.20.70:FF:000009">
    <property type="entry name" value="Glutamate-ammonia ligase"/>
    <property type="match status" value="1"/>
</dbReference>
<dbReference type="Gene3D" id="3.10.20.70">
    <property type="entry name" value="Glutamine synthetase, N-terminal domain"/>
    <property type="match status" value="1"/>
</dbReference>
<dbReference type="Pfam" id="PF00120">
    <property type="entry name" value="Gln-synt_C"/>
    <property type="match status" value="1"/>
</dbReference>
<evidence type="ECO:0000313" key="5">
    <source>
        <dbReference type="Proteomes" id="UP000489600"/>
    </source>
</evidence>
<dbReference type="SUPFAM" id="SSF54368">
    <property type="entry name" value="Glutamine synthetase, N-terminal domain"/>
    <property type="match status" value="1"/>
</dbReference>
<dbReference type="SUPFAM" id="SSF51556">
    <property type="entry name" value="Metallo-dependent hydrolases"/>
    <property type="match status" value="1"/>
</dbReference>
<reference evidence="4" key="1">
    <citation type="submission" date="2019-07" db="EMBL/GenBank/DDBJ databases">
        <authorList>
            <person name="Dittberner H."/>
        </authorList>
    </citation>
    <scope>NUCLEOTIDE SEQUENCE [LARGE SCALE GENOMIC DNA]</scope>
</reference>
<dbReference type="Proteomes" id="UP000489600">
    <property type="component" value="Unassembled WGS sequence"/>
</dbReference>
<dbReference type="CDD" id="cd01292">
    <property type="entry name" value="metallo-dependent_hydrolases"/>
    <property type="match status" value="1"/>
</dbReference>
<dbReference type="FunFam" id="3.30.590.10:FF:000012">
    <property type="entry name" value="Glutamate-ammonia ligase"/>
    <property type="match status" value="1"/>
</dbReference>
<dbReference type="PANTHER" id="PTHR43383">
    <property type="entry name" value="NODULIN 6"/>
    <property type="match status" value="1"/>
</dbReference>
<gene>
    <name evidence="4" type="ORF">ANE_LOCUS15998</name>
</gene>
<dbReference type="PROSITE" id="PS51987">
    <property type="entry name" value="GS_CATALYTIC"/>
    <property type="match status" value="1"/>
</dbReference>
<feature type="domain" description="GS catalytic" evidence="3">
    <location>
        <begin position="509"/>
        <end position="844"/>
    </location>
</feature>
<dbReference type="SMART" id="SM01230">
    <property type="entry name" value="Gln-synt_C"/>
    <property type="match status" value="1"/>
</dbReference>
<dbReference type="Gene3D" id="3.30.590.10">
    <property type="entry name" value="Glutamine synthetase/guanido kinase, catalytic domain"/>
    <property type="match status" value="1"/>
</dbReference>
<dbReference type="InterPro" id="IPR032466">
    <property type="entry name" value="Metal_Hydrolase"/>
</dbReference>
<dbReference type="SUPFAM" id="SSF55931">
    <property type="entry name" value="Glutamine synthetase/guanido kinase"/>
    <property type="match status" value="1"/>
</dbReference>
<dbReference type="GO" id="GO:0004356">
    <property type="term" value="F:glutamine synthetase activity"/>
    <property type="evidence" value="ECO:0007669"/>
    <property type="project" value="InterPro"/>
</dbReference>
<sequence>MEFEELKEAIEKAELVDAHAHNIVALDSSFPFIGTFSEATGHALSFAPHSLSFKRNLREIAQLYGTQVSLESIEKHRQNSGLDSFTSKCFKQARISALLIDDGLKLDKKHDIEWHRKFVPFVGRVLRIETLAEQILDQESPHAPSWNLDSFTKAFVERLNSYPLPIHIVAFKTIAAYRSGLDIDTHVSKQVAEKGLVQVLQAGKPVRIENKGLIDYILTCTLEVAQRCGLPLQIHTGFGDRDLDLRLSNPLHLRTLLEDKRFAKCRIVLLHASYPFSKEASFLASVYPQVYLDFGLAVPKLSVHGMVSSVKELLDLASTKKVMFSTDGYASPETYYLGAKKAREVIFLVLRDACASGDLSLMEAIDAAKDIFSRNSIAFYKLDVDINSCSPQSRISPKLQIKEVDVQEDSNSFVRIIWTDTSGQQRCRAVQAQRFNSSVMKNGVGLTFASMGMSSFSDGPAEESMLTGVGEIRLVPDLSTKQTIPWTKQESMVLADMHLKPGEAWEYCPREALRRVTNVLKDEFDLVMNAGFENEFYLLKNVVREGKKDYVPFDFGPYCSASSFDAAAHIFHEIVPALESLNITVEQFHAESGKGQFEVSLGHTISSRAADNLVYTREVIRSVARKHGLLATFVPKYDLCDIGSGSHVHLSLWKNGENVFPASDKSSACGMSSIGEEFMAGVLFHLPSILAVTAPLPNSYDRIQPNTWSGAFQCWGQENREAAIRTASPPGTPDGLVTNFEIKSFDGSANPYLGLAVIMAAGIDGLRRHLQLPSPIDTNPADVAATLKRLPESLSEAVEALENDKVLHELVGRKLLVAIKGVRKSEIEYYAKNPDAYKQLIHRY</sequence>
<dbReference type="EMBL" id="CABITT030000005">
    <property type="protein sequence ID" value="VVB05554.1"/>
    <property type="molecule type" value="Genomic_DNA"/>
</dbReference>
<dbReference type="OrthoDB" id="77835at2759"/>
<evidence type="ECO:0000259" key="3">
    <source>
        <dbReference type="PROSITE" id="PS51987"/>
    </source>
</evidence>
<keyword evidence="5" id="KW-1185">Reference proteome</keyword>
<dbReference type="InterPro" id="IPR008146">
    <property type="entry name" value="Gln_synth_cat_dom"/>
</dbReference>
<dbReference type="Gene3D" id="3.20.20.140">
    <property type="entry name" value="Metal-dependent hydrolases"/>
    <property type="match status" value="1"/>
</dbReference>